<dbReference type="PRINTS" id="PR01852">
    <property type="entry name" value="SIBAPROTEIN"/>
</dbReference>
<dbReference type="InterPro" id="IPR009148">
    <property type="entry name" value="PcsB-like"/>
</dbReference>
<dbReference type="Gene3D" id="2.60.40.3760">
    <property type="match status" value="3"/>
</dbReference>
<dbReference type="Proteomes" id="UP000005388">
    <property type="component" value="Unassembled WGS sequence"/>
</dbReference>
<feature type="signal peptide" evidence="1">
    <location>
        <begin position="1"/>
        <end position="25"/>
    </location>
</feature>
<dbReference type="EMBL" id="AEUZ02000001">
    <property type="protein sequence ID" value="EHJ56249.1"/>
    <property type="molecule type" value="Genomic_DNA"/>
</dbReference>
<dbReference type="InterPro" id="IPR038765">
    <property type="entry name" value="Papain-like_cys_pep_sf"/>
</dbReference>
<proteinExistence type="predicted"/>
<dbReference type="eggNOG" id="COG3942">
    <property type="taxonomic scope" value="Bacteria"/>
</dbReference>
<organism evidence="3 4">
    <name type="scientific">Streptococcus urinalis 2285-97</name>
    <dbReference type="NCBI Taxonomy" id="764291"/>
    <lineage>
        <taxon>Bacteria</taxon>
        <taxon>Bacillati</taxon>
        <taxon>Bacillota</taxon>
        <taxon>Bacilli</taxon>
        <taxon>Lactobacillales</taxon>
        <taxon>Streptococcaceae</taxon>
        <taxon>Streptococcus</taxon>
    </lineage>
</organism>
<feature type="domain" description="Peptidase C51" evidence="2">
    <location>
        <begin position="453"/>
        <end position="579"/>
    </location>
</feature>
<protein>
    <submittedName>
        <fullName evidence="3">GBS Bsp-like repeat protein</fullName>
    </submittedName>
</protein>
<evidence type="ECO:0000256" key="1">
    <source>
        <dbReference type="SAM" id="SignalP"/>
    </source>
</evidence>
<dbReference type="InterPro" id="IPR007921">
    <property type="entry name" value="CHAP_dom"/>
</dbReference>
<comment type="caution">
    <text evidence="3">The sequence shown here is derived from an EMBL/GenBank/DDBJ whole genome shotgun (WGS) entry which is preliminary data.</text>
</comment>
<reference evidence="3 4" key="1">
    <citation type="journal article" date="2014" name="Int. J. Syst. Evol. Microbiol.">
        <title>Phylogenomics and the dynamic genome evolution of the genus Streptococcus.</title>
        <authorList>
            <consortium name="The Broad Institute Genome Sequencing Platform"/>
            <person name="Richards V.P."/>
            <person name="Palmer S.R."/>
            <person name="Pavinski Bitar P.D."/>
            <person name="Qin X."/>
            <person name="Weinstock G.M."/>
            <person name="Highlander S.K."/>
            <person name="Town C.D."/>
            <person name="Burne R.A."/>
            <person name="Stanhope M.J."/>
        </authorList>
    </citation>
    <scope>NUCLEOTIDE SEQUENCE [LARGE SCALE GENOMIC DNA]</scope>
    <source>
        <strain evidence="3 4">2285-97</strain>
    </source>
</reference>
<dbReference type="RefSeq" id="WP_006739013.1">
    <property type="nucleotide sequence ID" value="NZ_AEUZ02000001.1"/>
</dbReference>
<name>G5KH32_9STRE</name>
<dbReference type="InterPro" id="IPR013688">
    <property type="entry name" value="GBS_Bsp-like"/>
</dbReference>
<dbReference type="SUPFAM" id="SSF54001">
    <property type="entry name" value="Cysteine proteinases"/>
    <property type="match status" value="1"/>
</dbReference>
<keyword evidence="1" id="KW-0732">Signal</keyword>
<keyword evidence="4" id="KW-1185">Reference proteome</keyword>
<evidence type="ECO:0000313" key="3">
    <source>
        <dbReference type="EMBL" id="EHJ56249.1"/>
    </source>
</evidence>
<feature type="chain" id="PRO_5003479764" evidence="1">
    <location>
        <begin position="26"/>
        <end position="581"/>
    </location>
</feature>
<dbReference type="Gene3D" id="3.90.1720.10">
    <property type="entry name" value="endopeptidase domain like (from Nostoc punctiforme)"/>
    <property type="match status" value="1"/>
</dbReference>
<evidence type="ECO:0000313" key="4">
    <source>
        <dbReference type="Proteomes" id="UP000005388"/>
    </source>
</evidence>
<sequence>MKKIKTFLFATTILGTILATSSAYANEVVEVTRTELDKSQKQFEVHVTSKKLPSESAISSVDIAVWSQEKGQDDLHWYKAIKENDSSFKAVIPLSNHGNRVGAYETHVYTHFNNGKEMGKSFPTLNVTMEKPEITIKGNDLFLSYPFDKPQDSQLKVAIWSEEKGQDDLEWYTVDPSRPIKINLSKHKGALLNIHSYLEEEDNLNGISAQTISRIESEEKATNMSEEHDNRTSGLLETKNASEKLMTQFTNLNSQNVTLQISNVSDNYSELKVPVWTKENGQDDIKWYQAKKTGKGSFQLMIPLSNHGFEMGQYQAHIYGIHSKTGEQKNLLDTGGFQITSISGLEKPKVQMEDYKNGKYSVTVNETLLSRKVTHLNVRVRSLNTNEIEKTVTVAANQFGKAKALFNLFDSSDHIKSYQVEAVVTYSDNQKETFDLGNISLENQMQESKGNNISNFTKKQQIITKYISETNTYPHGQCTWGVKEIAKWIPNNLGNATVWAKKAKQYGFKVGTEPKVGAIAVWPKDAGGLGHVAVVTHVSSNTKIQVKESNYDGKKYIGNFRKWFNPYLHYWGGEVYYIYNN</sequence>
<dbReference type="PROSITE" id="PS50911">
    <property type="entry name" value="CHAP"/>
    <property type="match status" value="1"/>
</dbReference>
<dbReference type="Pfam" id="PF08481">
    <property type="entry name" value="GBS_Bsp-like"/>
    <property type="match status" value="3"/>
</dbReference>
<accession>G5KH32</accession>
<evidence type="ECO:0000259" key="2">
    <source>
        <dbReference type="PROSITE" id="PS50911"/>
    </source>
</evidence>
<dbReference type="Pfam" id="PF05257">
    <property type="entry name" value="CHAP"/>
    <property type="match status" value="1"/>
</dbReference>
<dbReference type="AlphaFoldDB" id="G5KH32"/>
<dbReference type="STRING" id="764291.STRUR_1426"/>
<dbReference type="eggNOG" id="COG0860">
    <property type="taxonomic scope" value="Bacteria"/>
</dbReference>
<gene>
    <name evidence="3" type="ORF">STRUR_1426</name>
</gene>